<name>A0A248UBU6_9HYPH</name>
<sequence length="47" mass="5569">MWRKSGNRFFDNNMPKKFKKLSEWQCKKANKSGLFGLIEGQFRAAPF</sequence>
<dbReference type="EMBL" id="CP022603">
    <property type="protein sequence ID" value="ASV84263.1"/>
    <property type="molecule type" value="Genomic_DNA"/>
</dbReference>
<proteinExistence type="predicted"/>
<dbReference type="AlphaFoldDB" id="A0A248UBU6"/>
<reference evidence="1 2" key="1">
    <citation type="submission" date="2017-07" db="EMBL/GenBank/DDBJ databases">
        <title>Phylogenetic study on the rhizospheric bacterium Ochrobactrum sp. A44.</title>
        <authorList>
            <person name="Krzyzanowska D.M."/>
            <person name="Ossowicki A."/>
            <person name="Rajewska M."/>
            <person name="Maciag T."/>
            <person name="Kaczynski Z."/>
            <person name="Czerwicka M."/>
            <person name="Jafra S."/>
        </authorList>
    </citation>
    <scope>NUCLEOTIDE SEQUENCE [LARGE SCALE GENOMIC DNA]</scope>
    <source>
        <strain evidence="1 2">A44</strain>
    </source>
</reference>
<organism evidence="1 2">
    <name type="scientific">Ochrobactrum quorumnocens</name>
    <dbReference type="NCBI Taxonomy" id="271865"/>
    <lineage>
        <taxon>Bacteria</taxon>
        <taxon>Pseudomonadati</taxon>
        <taxon>Pseudomonadota</taxon>
        <taxon>Alphaproteobacteria</taxon>
        <taxon>Hyphomicrobiales</taxon>
        <taxon>Brucellaceae</taxon>
        <taxon>Brucella/Ochrobactrum group</taxon>
        <taxon>Ochrobactrum</taxon>
    </lineage>
</organism>
<accession>A0A248UBU6</accession>
<evidence type="ECO:0000313" key="1">
    <source>
        <dbReference type="EMBL" id="ASV84263.1"/>
    </source>
</evidence>
<dbReference type="Proteomes" id="UP000215256">
    <property type="component" value="Chromosome 2"/>
</dbReference>
<dbReference type="KEGG" id="och:CES85_5055"/>
<gene>
    <name evidence="1" type="ORF">CES85_5055</name>
</gene>
<evidence type="ECO:0000313" key="2">
    <source>
        <dbReference type="Proteomes" id="UP000215256"/>
    </source>
</evidence>
<protein>
    <submittedName>
        <fullName evidence="1">Uncharacterized protein</fullName>
    </submittedName>
</protein>